<dbReference type="OrthoDB" id="5186671at2"/>
<dbReference type="InterPro" id="IPR027417">
    <property type="entry name" value="P-loop_NTPase"/>
</dbReference>
<dbReference type="Gene3D" id="3.40.50.300">
    <property type="entry name" value="P-loop containing nucleotide triphosphate hydrolases"/>
    <property type="match status" value="1"/>
</dbReference>
<accession>A0A4R6SC95</accession>
<name>A0A4R6SC95_LABRH</name>
<organism evidence="1 2">
    <name type="scientific">Labedaea rhizosphaerae</name>
    <dbReference type="NCBI Taxonomy" id="598644"/>
    <lineage>
        <taxon>Bacteria</taxon>
        <taxon>Bacillati</taxon>
        <taxon>Actinomycetota</taxon>
        <taxon>Actinomycetes</taxon>
        <taxon>Pseudonocardiales</taxon>
        <taxon>Pseudonocardiaceae</taxon>
        <taxon>Labedaea</taxon>
    </lineage>
</organism>
<sequence>MRFEPISPAALADRVAEAVAARGGRVRVIIDGPEPAEPGVLADAIADRLRVLGRAPVRVRAVDYLRPASLRFERGRTDPDARYDDWLDTGALRREVLAAGDRVLPALWDAETDRSVRAAYVDVPGDGVVLLDGALLLGRDLPAELTVHLAMSAAALRRRGVPDWELPAFARYEREVDPLHAAGIGVRCDDPKRPAVLARSDDMITER</sequence>
<dbReference type="EMBL" id="SNXZ01000003">
    <property type="protein sequence ID" value="TDP97193.1"/>
    <property type="molecule type" value="Genomic_DNA"/>
</dbReference>
<dbReference type="Proteomes" id="UP000295444">
    <property type="component" value="Unassembled WGS sequence"/>
</dbReference>
<keyword evidence="2" id="KW-1185">Reference proteome</keyword>
<evidence type="ECO:0008006" key="3">
    <source>
        <dbReference type="Google" id="ProtNLM"/>
    </source>
</evidence>
<comment type="caution">
    <text evidence="1">The sequence shown here is derived from an EMBL/GenBank/DDBJ whole genome shotgun (WGS) entry which is preliminary data.</text>
</comment>
<protein>
    <recommendedName>
        <fullName evidence="3">Uridine kinase</fullName>
    </recommendedName>
</protein>
<evidence type="ECO:0000313" key="2">
    <source>
        <dbReference type="Proteomes" id="UP000295444"/>
    </source>
</evidence>
<dbReference type="RefSeq" id="WP_133850436.1">
    <property type="nucleotide sequence ID" value="NZ_SNXZ01000003.1"/>
</dbReference>
<gene>
    <name evidence="1" type="ORF">EV186_103154</name>
</gene>
<proteinExistence type="predicted"/>
<dbReference type="AlphaFoldDB" id="A0A4R6SC95"/>
<reference evidence="1 2" key="1">
    <citation type="submission" date="2019-03" db="EMBL/GenBank/DDBJ databases">
        <title>Genomic Encyclopedia of Type Strains, Phase IV (KMG-IV): sequencing the most valuable type-strain genomes for metagenomic binning, comparative biology and taxonomic classification.</title>
        <authorList>
            <person name="Goeker M."/>
        </authorList>
    </citation>
    <scope>NUCLEOTIDE SEQUENCE [LARGE SCALE GENOMIC DNA]</scope>
    <source>
        <strain evidence="1 2">DSM 45361</strain>
    </source>
</reference>
<evidence type="ECO:0000313" key="1">
    <source>
        <dbReference type="EMBL" id="TDP97193.1"/>
    </source>
</evidence>